<evidence type="ECO:0000256" key="3">
    <source>
        <dbReference type="ARBA" id="ARBA00022553"/>
    </source>
</evidence>
<dbReference type="SUPFAM" id="SSF52777">
    <property type="entry name" value="CoA-dependent acyltransferases"/>
    <property type="match status" value="4"/>
</dbReference>
<dbReference type="PROSITE" id="PS00455">
    <property type="entry name" value="AMP_BINDING"/>
    <property type="match status" value="1"/>
</dbReference>
<evidence type="ECO:0000256" key="1">
    <source>
        <dbReference type="ARBA" id="ARBA00001957"/>
    </source>
</evidence>
<dbReference type="Pfam" id="PF00550">
    <property type="entry name" value="PP-binding"/>
    <property type="match status" value="1"/>
</dbReference>
<proteinExistence type="predicted"/>
<keyword evidence="5" id="KW-0413">Isomerase</keyword>
<dbReference type="GO" id="GO:0047462">
    <property type="term" value="F:phenylalanine racemase (ATP-hydrolyzing) activity"/>
    <property type="evidence" value="ECO:0007669"/>
    <property type="project" value="UniProtKB-EC"/>
</dbReference>
<dbReference type="InterPro" id="IPR009081">
    <property type="entry name" value="PP-bd_ACP"/>
</dbReference>
<dbReference type="InterPro" id="IPR036736">
    <property type="entry name" value="ACP-like_sf"/>
</dbReference>
<dbReference type="InterPro" id="IPR025110">
    <property type="entry name" value="AMP-bd_C"/>
</dbReference>
<dbReference type="InterPro" id="IPR023213">
    <property type="entry name" value="CAT-like_dom_sf"/>
</dbReference>
<dbReference type="Gene3D" id="1.10.1200.10">
    <property type="entry name" value="ACP-like"/>
    <property type="match status" value="1"/>
</dbReference>
<dbReference type="Gene3D" id="3.30.559.10">
    <property type="entry name" value="Chloramphenicol acetyltransferase-like domain"/>
    <property type="match status" value="2"/>
</dbReference>
<sequence>MLPLQQGMLFHDLLTPADQPYFRQVSFRIESNAEEDGLDPALCRTAWGALIARHEALRSVFDFENTARLLQLVLKRGETAFDEEDLDGVDEAAQAERIAAFRTQDRSRGFDLRGGPLLRVKLFRLGERRFEMIWSHAHIVLDGWSGSLLLAEFAEIYAALRQGRSPDLPPSPPIRLYLDRIAARDAEASRRFWAELLEGYDSLAGLPRLGPGQPGAAYRARDFAVVLSPERHAALERLAVHTGVTLNTVLVALWGILLGRYADSGDVVFGSVVSGRTLDVDGIERLVGAFINTIPVRVTVQSGEGIAALLRRLQAQAIDSLHHDHLPLTEIQAHSSLPNGLLDHLLVFENYPQAESAEDSSLGFRVVAAHADERANYDFGLVVQPGPPLRIVFNYNAEAHSEAQMRRLGDQITTLIDALSADPDQPIEQVDILGAGEQAELAAFSAGARRAPPPDETIVALWRAQVARTPERTALVWDDARMSYRDLDARSDRLAVALRRLPGFGAEQPIGVLAGRGGRRIVALLGILKAGAAYLPLSPALPDERLSFILDDTDCRIVLTDKSGQVRLGSLHPGIGTEIDGVDEPGDADAVVSPGDLAYLLYTSGSTGQPKGVMVEHRGFVNMILGQIEGFGLGPDDRVLQVSSCSFDASLSEIFMALLSGATLVLAGSDTILDRNRLLSAIPEHGITVTGLSPSLLSALDFAEFPGLRVLISAGEAVDPASARHYAARLRFINAYGPTEASVCASFHEVRADSPYLAGIPIGRPLPNTAIRILDRFSRPVPIGAVGEICLSGPGLARGYRNSPELTRSKFVGERGRQVYRTGDLGLWLEDGEIVYRGRRDGQVKLNGRRVELGEIEAALRTVPEIGQAAVIVTGAGRLVAYVVAAVPLDPDQLRRRLAALLPSYMIPSAVVTLPELPLTIAGKLDRKALPPPPAVATAADDPPATPAEQAVAAAFETVLGRAAVGRAETFQALGGDSLAAIRVVGRLYKLGFDLSLADLLGRQSVAAVAAALIPRRSAPVSTPEPSGEAPLTPIQAAFFAHHHRDRAHFNHSVLLRAAERIDDAALRQAVAALWRHHDALRLRFHLGDGGGVTQSVADPQVPPAPILIDLGSVTDPWPVLKADVATRHRGFDLTRGPLLAVLRYRLDEADFLVLLAHHLVTDALSWRFLLDDLATAYRQSLGGRTIELPPVGVSYLEWARALQSYGRGTLLAARRSYWDGIDATPVRPLATDYPMVPHGYEDTDIVSADLPAEPGLSDSAVQARLLTALARALAVWDRPGPTRIQLSSHGRLPIPGAPLDVGRTVGWFTAEYPVLLTETGLDPDRIGAGALEYGVLRYLGSADEALRLPQADIAFNYLGRIDFASEPDGPFILTSGLEPASVGQLNRVVPLEIGASRTAERIDLIVRYCGRVHRLETIRRLVAGIENAWCHQP</sequence>
<gene>
    <name evidence="5" type="ORF">PHAMO_20067</name>
</gene>
<accession>H8FPU3</accession>
<dbReference type="Pfam" id="PF00501">
    <property type="entry name" value="AMP-binding"/>
    <property type="match status" value="1"/>
</dbReference>
<dbReference type="SUPFAM" id="SSF47336">
    <property type="entry name" value="ACP-like"/>
    <property type="match status" value="1"/>
</dbReference>
<evidence type="ECO:0000256" key="2">
    <source>
        <dbReference type="ARBA" id="ARBA00022450"/>
    </source>
</evidence>
<name>H8FPU3_MAGML</name>
<dbReference type="GO" id="GO:0031177">
    <property type="term" value="F:phosphopantetheine binding"/>
    <property type="evidence" value="ECO:0007669"/>
    <property type="project" value="TreeGrafter"/>
</dbReference>
<evidence type="ECO:0000313" key="6">
    <source>
        <dbReference type="Proteomes" id="UP000004169"/>
    </source>
</evidence>
<dbReference type="CDD" id="cd05930">
    <property type="entry name" value="A_NRPS"/>
    <property type="match status" value="1"/>
</dbReference>
<dbReference type="Gene3D" id="3.40.50.12780">
    <property type="entry name" value="N-terminal domain of ligase-like"/>
    <property type="match status" value="1"/>
</dbReference>
<feature type="domain" description="Carrier" evidence="4">
    <location>
        <begin position="943"/>
        <end position="1017"/>
    </location>
</feature>
<comment type="cofactor">
    <cofactor evidence="1">
        <name>pantetheine 4'-phosphate</name>
        <dbReference type="ChEBI" id="CHEBI:47942"/>
    </cofactor>
</comment>
<keyword evidence="6" id="KW-1185">Reference proteome</keyword>
<dbReference type="Gene3D" id="3.30.559.30">
    <property type="entry name" value="Nonribosomal peptide synthetase, condensation domain"/>
    <property type="match status" value="2"/>
</dbReference>
<dbReference type="Pfam" id="PF13193">
    <property type="entry name" value="AMP-binding_C"/>
    <property type="match status" value="1"/>
</dbReference>
<dbReference type="PROSITE" id="PS00012">
    <property type="entry name" value="PHOSPHOPANTETHEINE"/>
    <property type="match status" value="1"/>
</dbReference>
<dbReference type="Proteomes" id="UP000004169">
    <property type="component" value="Unassembled WGS sequence"/>
</dbReference>
<dbReference type="Gene3D" id="3.30.300.30">
    <property type="match status" value="1"/>
</dbReference>
<evidence type="ECO:0000313" key="5">
    <source>
        <dbReference type="EMBL" id="CCG40381.1"/>
    </source>
</evidence>
<dbReference type="GO" id="GO:0043041">
    <property type="term" value="P:amino acid activation for nonribosomal peptide biosynthetic process"/>
    <property type="evidence" value="ECO:0007669"/>
    <property type="project" value="TreeGrafter"/>
</dbReference>
<dbReference type="InterPro" id="IPR045851">
    <property type="entry name" value="AMP-bd_C_sf"/>
</dbReference>
<dbReference type="STRING" id="1150626.PHAMO_20067"/>
<dbReference type="InterPro" id="IPR006162">
    <property type="entry name" value="Ppantetheine_attach_site"/>
</dbReference>
<organism evidence="5 6">
    <name type="scientific">Magnetospirillum molischianum DSM 120</name>
    <dbReference type="NCBI Taxonomy" id="1150626"/>
    <lineage>
        <taxon>Bacteria</taxon>
        <taxon>Pseudomonadati</taxon>
        <taxon>Pseudomonadota</taxon>
        <taxon>Alphaproteobacteria</taxon>
        <taxon>Rhodospirillales</taxon>
        <taxon>Rhodospirillaceae</taxon>
        <taxon>Magnetospirillum</taxon>
    </lineage>
</organism>
<dbReference type="PANTHER" id="PTHR45527:SF1">
    <property type="entry name" value="FATTY ACID SYNTHASE"/>
    <property type="match status" value="1"/>
</dbReference>
<dbReference type="InterPro" id="IPR042099">
    <property type="entry name" value="ANL_N_sf"/>
</dbReference>
<dbReference type="InterPro" id="IPR001242">
    <property type="entry name" value="Condensation_dom"/>
</dbReference>
<dbReference type="InterPro" id="IPR020845">
    <property type="entry name" value="AMP-binding_CS"/>
</dbReference>
<dbReference type="EMBL" id="CAHP01000012">
    <property type="protein sequence ID" value="CCG40381.1"/>
    <property type="molecule type" value="Genomic_DNA"/>
</dbReference>
<dbReference type="NCBIfam" id="TIGR01733">
    <property type="entry name" value="AA-adenyl-dom"/>
    <property type="match status" value="1"/>
</dbReference>
<dbReference type="InterPro" id="IPR010071">
    <property type="entry name" value="AA_adenyl_dom"/>
</dbReference>
<dbReference type="EC" id="5.1.1.11" evidence="5"/>
<reference evidence="5 6" key="1">
    <citation type="journal article" date="2012" name="J. Bacteriol.">
        <title>Draft Genome Sequence of the Purple Photosynthetic Bacterium Phaeospirillum molischianum DSM120, a Particularly Versatile Bacterium.</title>
        <authorList>
            <person name="Duquesne K."/>
            <person name="Prima V."/>
            <person name="Ji B."/>
            <person name="Rouy Z."/>
            <person name="Medigue C."/>
            <person name="Talla E."/>
            <person name="Sturgis J.N."/>
        </authorList>
    </citation>
    <scope>NUCLEOTIDE SEQUENCE [LARGE SCALE GENOMIC DNA]</scope>
    <source>
        <strain evidence="6">DSM120</strain>
    </source>
</reference>
<dbReference type="PANTHER" id="PTHR45527">
    <property type="entry name" value="NONRIBOSOMAL PEPTIDE SYNTHETASE"/>
    <property type="match status" value="1"/>
</dbReference>
<dbReference type="SUPFAM" id="SSF56801">
    <property type="entry name" value="Acetyl-CoA synthetase-like"/>
    <property type="match status" value="1"/>
</dbReference>
<dbReference type="Pfam" id="PF00668">
    <property type="entry name" value="Condensation"/>
    <property type="match status" value="2"/>
</dbReference>
<dbReference type="FunFam" id="3.40.50.12780:FF:000012">
    <property type="entry name" value="Non-ribosomal peptide synthetase"/>
    <property type="match status" value="1"/>
</dbReference>
<evidence type="ECO:0000259" key="4">
    <source>
        <dbReference type="PROSITE" id="PS50075"/>
    </source>
</evidence>
<dbReference type="GO" id="GO:0005737">
    <property type="term" value="C:cytoplasm"/>
    <property type="evidence" value="ECO:0007669"/>
    <property type="project" value="TreeGrafter"/>
</dbReference>
<dbReference type="InterPro" id="IPR000873">
    <property type="entry name" value="AMP-dep_synth/lig_dom"/>
</dbReference>
<comment type="caution">
    <text evidence="5">The sequence shown here is derived from an EMBL/GenBank/DDBJ whole genome shotgun (WGS) entry which is preliminary data.</text>
</comment>
<dbReference type="eggNOG" id="COG1020">
    <property type="taxonomic scope" value="Bacteria"/>
</dbReference>
<protein>
    <submittedName>
        <fullName evidence="5">Putative Phenylalanine racemase (ATP-hydrolyzing)</fullName>
        <ecNumber evidence="5">5.1.1.11</ecNumber>
    </submittedName>
</protein>
<dbReference type="CDD" id="cd19543">
    <property type="entry name" value="DCL_NRPS"/>
    <property type="match status" value="1"/>
</dbReference>
<dbReference type="PROSITE" id="PS50075">
    <property type="entry name" value="CARRIER"/>
    <property type="match status" value="1"/>
</dbReference>
<keyword evidence="3" id="KW-0597">Phosphoprotein</keyword>
<dbReference type="GO" id="GO:0044550">
    <property type="term" value="P:secondary metabolite biosynthetic process"/>
    <property type="evidence" value="ECO:0007669"/>
    <property type="project" value="TreeGrafter"/>
</dbReference>
<keyword evidence="2" id="KW-0596">Phosphopantetheine</keyword>